<gene>
    <name evidence="2" type="ORF">E3T49_04675</name>
</gene>
<evidence type="ECO:0000256" key="1">
    <source>
        <dbReference type="SAM" id="SignalP"/>
    </source>
</evidence>
<reference evidence="2 3" key="1">
    <citation type="submission" date="2019-03" db="EMBL/GenBank/DDBJ databases">
        <title>Genomics of glacier-inhabiting Cryobacterium strains.</title>
        <authorList>
            <person name="Liu Q."/>
            <person name="Xin Y.-H."/>
        </authorList>
    </citation>
    <scope>NUCLEOTIDE SEQUENCE [LARGE SCALE GENOMIC DNA]</scope>
    <source>
        <strain evidence="2 3">TMT1-51</strain>
    </source>
</reference>
<dbReference type="RefSeq" id="WP_134423805.1">
    <property type="nucleotide sequence ID" value="NZ_SOHA01000009.1"/>
</dbReference>
<accession>A0A4Y8JVW9</accession>
<keyword evidence="3" id="KW-1185">Reference proteome</keyword>
<proteinExistence type="predicted"/>
<sequence length="322" mass="32298">MTSRRTIRLCGTCVITLGLAAVLAGCTPAPAAPATGATDTDATTTAAFEHIHGLGADPSTGATYAGTHQGVWQIPTDLLPDTYLTGAPDAALTGPTPSDGPAFDAMGFTVAAPGLLLASGHPGSGQSTLKAPNVGLISSEDAASTWTNVSLAGETDFHDLDAVALESGALRVYGYDAAAGTVSISDDDGASWSSGAAASLRDLAADPADPDQVFATTENGLVRSDDAGRTFGPVSDAPMLYLIDVQDTTAGGGVVGISPEGVVWYQATRSGIWTRGGQTEGTPEALAFVGGSEPWLLAADGRGVVASDDFGLTWTVLVAAEA</sequence>
<name>A0A4Y8JVW9_9MICO</name>
<dbReference type="AlphaFoldDB" id="A0A4Y8JVW9"/>
<dbReference type="InterPro" id="IPR015943">
    <property type="entry name" value="WD40/YVTN_repeat-like_dom_sf"/>
</dbReference>
<feature type="signal peptide" evidence="1">
    <location>
        <begin position="1"/>
        <end position="31"/>
    </location>
</feature>
<evidence type="ECO:0000313" key="3">
    <source>
        <dbReference type="Proteomes" id="UP000297472"/>
    </source>
</evidence>
<keyword evidence="1" id="KW-0732">Signal</keyword>
<organism evidence="2 3">
    <name type="scientific">Cryobacterium cryoconiti</name>
    <dbReference type="NCBI Taxonomy" id="1259239"/>
    <lineage>
        <taxon>Bacteria</taxon>
        <taxon>Bacillati</taxon>
        <taxon>Actinomycetota</taxon>
        <taxon>Actinomycetes</taxon>
        <taxon>Micrococcales</taxon>
        <taxon>Microbacteriaceae</taxon>
        <taxon>Cryobacterium</taxon>
    </lineage>
</organism>
<dbReference type="SUPFAM" id="SSF110296">
    <property type="entry name" value="Oligoxyloglucan reducing end-specific cellobiohydrolase"/>
    <property type="match status" value="1"/>
</dbReference>
<evidence type="ECO:0008006" key="4">
    <source>
        <dbReference type="Google" id="ProtNLM"/>
    </source>
</evidence>
<dbReference type="OrthoDB" id="9764804at2"/>
<dbReference type="NCBIfam" id="NF045728">
    <property type="entry name" value="glycosyl_F510_1955"/>
    <property type="match status" value="1"/>
</dbReference>
<feature type="chain" id="PRO_5021456083" description="Exo-alpha-sialidase" evidence="1">
    <location>
        <begin position="32"/>
        <end position="322"/>
    </location>
</feature>
<evidence type="ECO:0000313" key="2">
    <source>
        <dbReference type="EMBL" id="TFD32262.1"/>
    </source>
</evidence>
<protein>
    <recommendedName>
        <fullName evidence="4">Exo-alpha-sialidase</fullName>
    </recommendedName>
</protein>
<dbReference type="EMBL" id="SOHA01000009">
    <property type="protein sequence ID" value="TFD32262.1"/>
    <property type="molecule type" value="Genomic_DNA"/>
</dbReference>
<dbReference type="PROSITE" id="PS51257">
    <property type="entry name" value="PROKAR_LIPOPROTEIN"/>
    <property type="match status" value="1"/>
</dbReference>
<dbReference type="InterPro" id="IPR054817">
    <property type="entry name" value="Glycosyl_F510_1955-like"/>
</dbReference>
<comment type="caution">
    <text evidence="2">The sequence shown here is derived from an EMBL/GenBank/DDBJ whole genome shotgun (WGS) entry which is preliminary data.</text>
</comment>
<dbReference type="Proteomes" id="UP000297472">
    <property type="component" value="Unassembled WGS sequence"/>
</dbReference>
<dbReference type="Gene3D" id="2.130.10.10">
    <property type="entry name" value="YVTN repeat-like/Quinoprotein amine dehydrogenase"/>
    <property type="match status" value="1"/>
</dbReference>